<evidence type="ECO:0000313" key="2">
    <source>
        <dbReference type="Proteomes" id="UP000824533"/>
    </source>
</evidence>
<name>A0ACC1CTD0_9NEOP</name>
<protein>
    <submittedName>
        <fullName evidence="1">Uncharacterized protein</fullName>
    </submittedName>
</protein>
<evidence type="ECO:0000313" key="1">
    <source>
        <dbReference type="EMBL" id="KAJ0174801.1"/>
    </source>
</evidence>
<sequence length="578" mass="66492">MILSFSDEVEILGHLSGFNTRSDYNATIEIKNPINLEEKEGTEKQGITTETHIAVDETCNNEETDKIKCKIKLACSDQGMHRLLVKFIQKCLTIEDSKAMLNVLNLLIKMYKRIDDDYKKSNKFNRLLNRGNKCLKANPSKKFSHIKMIVDNFKLHDSAKRDERENDIIEIQDDDVINIDTECVLNNTVTNRATENSTQNIRNRIKFEDDEFVLADIINNKVKLSNNKTALNDIVHLDSSDSDEIELLDNKQSGKKQRGFLYKNDKPQTNSSRKISNKEEENVSDKKENNKDTNLLMPVAWSKAENEMTADEKIKQIESRIAVYKKKIAHYELKEVCNDTINSPYLITLKLKQKVVRLYESLCTIIGEVPIKRREVRLKVAKGFPSGPATRLEEFINNNIRADGNPPFPDFNDVLSCVRKANVNDNLGWKNDKVVAEAQALFEQCGRALQQRRQYREWRDVISRVNKDYLDEDPADKDPKLLTKLMTNKKIAMSKENDVFERYTKLQSTMTPVSMDMDDSDSGNDESDTSFKFEENTNEEDTELPVKRIKLERIDHSKIFDSSLVIEVSDSSDSDDSS</sequence>
<proteinExistence type="predicted"/>
<dbReference type="EMBL" id="CM034403">
    <property type="protein sequence ID" value="KAJ0174801.1"/>
    <property type="molecule type" value="Genomic_DNA"/>
</dbReference>
<reference evidence="1 2" key="1">
    <citation type="journal article" date="2021" name="Front. Genet.">
        <title>Chromosome-Level Genome Assembly Reveals Significant Gene Expansion in the Toll and IMD Signaling Pathways of Dendrolimus kikuchii.</title>
        <authorList>
            <person name="Zhou J."/>
            <person name="Wu P."/>
            <person name="Xiong Z."/>
            <person name="Liu N."/>
            <person name="Zhao N."/>
            <person name="Ji M."/>
            <person name="Qiu Y."/>
            <person name="Yang B."/>
        </authorList>
    </citation>
    <scope>NUCLEOTIDE SEQUENCE [LARGE SCALE GENOMIC DNA]</scope>
    <source>
        <strain evidence="1">Ann1</strain>
    </source>
</reference>
<organism evidence="1 2">
    <name type="scientific">Dendrolimus kikuchii</name>
    <dbReference type="NCBI Taxonomy" id="765133"/>
    <lineage>
        <taxon>Eukaryota</taxon>
        <taxon>Metazoa</taxon>
        <taxon>Ecdysozoa</taxon>
        <taxon>Arthropoda</taxon>
        <taxon>Hexapoda</taxon>
        <taxon>Insecta</taxon>
        <taxon>Pterygota</taxon>
        <taxon>Neoptera</taxon>
        <taxon>Endopterygota</taxon>
        <taxon>Lepidoptera</taxon>
        <taxon>Glossata</taxon>
        <taxon>Ditrysia</taxon>
        <taxon>Bombycoidea</taxon>
        <taxon>Lasiocampidae</taxon>
        <taxon>Dendrolimus</taxon>
    </lineage>
</organism>
<keyword evidence="2" id="KW-1185">Reference proteome</keyword>
<comment type="caution">
    <text evidence="1">The sequence shown here is derived from an EMBL/GenBank/DDBJ whole genome shotgun (WGS) entry which is preliminary data.</text>
</comment>
<dbReference type="Proteomes" id="UP000824533">
    <property type="component" value="Linkage Group LG17"/>
</dbReference>
<accession>A0ACC1CTD0</accession>
<gene>
    <name evidence="1" type="ORF">K1T71_009909</name>
</gene>